<evidence type="ECO:0008006" key="6">
    <source>
        <dbReference type="Google" id="ProtNLM"/>
    </source>
</evidence>
<dbReference type="InterPro" id="IPR036291">
    <property type="entry name" value="NAD(P)-bd_dom_sf"/>
</dbReference>
<dbReference type="PANTHER" id="PTHR42901:SF1">
    <property type="entry name" value="ALCOHOL DEHYDROGENASE"/>
    <property type="match status" value="1"/>
</dbReference>
<reference evidence="4" key="1">
    <citation type="journal article" date="2021" name="Nat. Commun.">
        <title>Genetic determinants of endophytism in the Arabidopsis root mycobiome.</title>
        <authorList>
            <person name="Mesny F."/>
            <person name="Miyauchi S."/>
            <person name="Thiergart T."/>
            <person name="Pickel B."/>
            <person name="Atanasova L."/>
            <person name="Karlsson M."/>
            <person name="Huettel B."/>
            <person name="Barry K.W."/>
            <person name="Haridas S."/>
            <person name="Chen C."/>
            <person name="Bauer D."/>
            <person name="Andreopoulos W."/>
            <person name="Pangilinan J."/>
            <person name="LaButti K."/>
            <person name="Riley R."/>
            <person name="Lipzen A."/>
            <person name="Clum A."/>
            <person name="Drula E."/>
            <person name="Henrissat B."/>
            <person name="Kohler A."/>
            <person name="Grigoriev I.V."/>
            <person name="Martin F.M."/>
            <person name="Hacquard S."/>
        </authorList>
    </citation>
    <scope>NUCLEOTIDE SEQUENCE</scope>
    <source>
        <strain evidence="4">MPI-CAGE-AT-0023</strain>
    </source>
</reference>
<dbReference type="InterPro" id="IPR002347">
    <property type="entry name" value="SDR_fam"/>
</dbReference>
<evidence type="ECO:0000256" key="1">
    <source>
        <dbReference type="ARBA" id="ARBA00006484"/>
    </source>
</evidence>
<protein>
    <recommendedName>
        <fullName evidence="6">Short chain dehydrogenase</fullName>
    </recommendedName>
</protein>
<dbReference type="Pfam" id="PF00106">
    <property type="entry name" value="adh_short"/>
    <property type="match status" value="1"/>
</dbReference>
<accession>A0A9P9GRT4</accession>
<feature type="region of interest" description="Disordered" evidence="3">
    <location>
        <begin position="1"/>
        <end position="21"/>
    </location>
</feature>
<dbReference type="RefSeq" id="XP_046047727.1">
    <property type="nucleotide sequence ID" value="XM_046200642.1"/>
</dbReference>
<dbReference type="PANTHER" id="PTHR42901">
    <property type="entry name" value="ALCOHOL DEHYDROGENASE"/>
    <property type="match status" value="1"/>
</dbReference>
<evidence type="ECO:0000256" key="2">
    <source>
        <dbReference type="ARBA" id="ARBA00023002"/>
    </source>
</evidence>
<dbReference type="PRINTS" id="PR00081">
    <property type="entry name" value="GDHRDH"/>
</dbReference>
<proteinExistence type="inferred from homology"/>
<dbReference type="AlphaFoldDB" id="A0A9P9GRT4"/>
<comment type="caution">
    <text evidence="4">The sequence shown here is derived from an EMBL/GenBank/DDBJ whole genome shotgun (WGS) entry which is preliminary data.</text>
</comment>
<dbReference type="Gene3D" id="3.40.50.720">
    <property type="entry name" value="NAD(P)-binding Rossmann-like Domain"/>
    <property type="match status" value="1"/>
</dbReference>
<keyword evidence="2" id="KW-0560">Oxidoreductase</keyword>
<keyword evidence="5" id="KW-1185">Reference proteome</keyword>
<feature type="compositionally biased region" description="Polar residues" evidence="3">
    <location>
        <begin position="1"/>
        <end position="15"/>
    </location>
</feature>
<dbReference type="EMBL" id="JAGMUX010000011">
    <property type="protein sequence ID" value="KAH7244504.1"/>
    <property type="molecule type" value="Genomic_DNA"/>
</dbReference>
<dbReference type="SUPFAM" id="SSF51735">
    <property type="entry name" value="NAD(P)-binding Rossmann-fold domains"/>
    <property type="match status" value="1"/>
</dbReference>
<evidence type="ECO:0000313" key="5">
    <source>
        <dbReference type="Proteomes" id="UP000720189"/>
    </source>
</evidence>
<sequence>MASTADTTNASNDLSMTAPPLVPTIHKTSYPSLAPTRPELNQSGKTVLITGGSAGIGFAIARAYAAASASKIILTGRRSDVLQQATSKLTGEFPNSTIIPRLCDVANTEDSLKLWSDLNDDGILVDVLVLNAAKFGHYQQPLLEADLDFAWSLYETNVKSLLNFCQQLHKQQKVDGERKAIVYVSTVAIHSPAIAATLPVYSLSKMSGHLLIQSIAENVDRQKLQIVTFHPGQILSDAARAAGLDESSAPFDDAENLPGHWAVWASTPQAGFLHGRFAWAAWDVDELSSGDVRKRIDEHDDFLTLKLIGL</sequence>
<dbReference type="Proteomes" id="UP000720189">
    <property type="component" value="Unassembled WGS sequence"/>
</dbReference>
<dbReference type="GO" id="GO:0016491">
    <property type="term" value="F:oxidoreductase activity"/>
    <property type="evidence" value="ECO:0007669"/>
    <property type="project" value="UniProtKB-KW"/>
</dbReference>
<evidence type="ECO:0000256" key="3">
    <source>
        <dbReference type="SAM" id="MobiDB-lite"/>
    </source>
</evidence>
<comment type="similarity">
    <text evidence="1">Belongs to the short-chain dehydrogenases/reductases (SDR) family.</text>
</comment>
<gene>
    <name evidence="4" type="ORF">BKA55DRAFT_704449</name>
</gene>
<name>A0A9P9GRT4_FUSRE</name>
<dbReference type="GeneID" id="70230596"/>
<evidence type="ECO:0000313" key="4">
    <source>
        <dbReference type="EMBL" id="KAH7244504.1"/>
    </source>
</evidence>
<organism evidence="4 5">
    <name type="scientific">Fusarium redolens</name>
    <dbReference type="NCBI Taxonomy" id="48865"/>
    <lineage>
        <taxon>Eukaryota</taxon>
        <taxon>Fungi</taxon>
        <taxon>Dikarya</taxon>
        <taxon>Ascomycota</taxon>
        <taxon>Pezizomycotina</taxon>
        <taxon>Sordariomycetes</taxon>
        <taxon>Hypocreomycetidae</taxon>
        <taxon>Hypocreales</taxon>
        <taxon>Nectriaceae</taxon>
        <taxon>Fusarium</taxon>
        <taxon>Fusarium redolens species complex</taxon>
    </lineage>
</organism>
<dbReference type="OrthoDB" id="1933717at2759"/>